<protein>
    <submittedName>
        <fullName evidence="1">Uncharacterized protein</fullName>
    </submittedName>
</protein>
<accession>A0ACC0BVW3</accession>
<dbReference type="EMBL" id="CM044702">
    <property type="protein sequence ID" value="KAI5676823.1"/>
    <property type="molecule type" value="Genomic_DNA"/>
</dbReference>
<keyword evidence="2" id="KW-1185">Reference proteome</keyword>
<reference evidence="2" key="1">
    <citation type="journal article" date="2023" name="Nat. Plants">
        <title>Single-cell RNA sequencing provides a high-resolution roadmap for understanding the multicellular compartmentation of specialized metabolism.</title>
        <authorList>
            <person name="Sun S."/>
            <person name="Shen X."/>
            <person name="Li Y."/>
            <person name="Li Y."/>
            <person name="Wang S."/>
            <person name="Li R."/>
            <person name="Zhang H."/>
            <person name="Shen G."/>
            <person name="Guo B."/>
            <person name="Wei J."/>
            <person name="Xu J."/>
            <person name="St-Pierre B."/>
            <person name="Chen S."/>
            <person name="Sun C."/>
        </authorList>
    </citation>
    <scope>NUCLEOTIDE SEQUENCE [LARGE SCALE GENOMIC DNA]</scope>
</reference>
<evidence type="ECO:0000313" key="2">
    <source>
        <dbReference type="Proteomes" id="UP001060085"/>
    </source>
</evidence>
<evidence type="ECO:0000313" key="1">
    <source>
        <dbReference type="EMBL" id="KAI5676823.1"/>
    </source>
</evidence>
<name>A0ACC0BVW3_CATRO</name>
<comment type="caution">
    <text evidence="1">The sequence shown here is derived from an EMBL/GenBank/DDBJ whole genome shotgun (WGS) entry which is preliminary data.</text>
</comment>
<gene>
    <name evidence="1" type="ORF">M9H77_07773</name>
</gene>
<proteinExistence type="predicted"/>
<organism evidence="1 2">
    <name type="scientific">Catharanthus roseus</name>
    <name type="common">Madagascar periwinkle</name>
    <name type="synonym">Vinca rosea</name>
    <dbReference type="NCBI Taxonomy" id="4058"/>
    <lineage>
        <taxon>Eukaryota</taxon>
        <taxon>Viridiplantae</taxon>
        <taxon>Streptophyta</taxon>
        <taxon>Embryophyta</taxon>
        <taxon>Tracheophyta</taxon>
        <taxon>Spermatophyta</taxon>
        <taxon>Magnoliopsida</taxon>
        <taxon>eudicotyledons</taxon>
        <taxon>Gunneridae</taxon>
        <taxon>Pentapetalae</taxon>
        <taxon>asterids</taxon>
        <taxon>lamiids</taxon>
        <taxon>Gentianales</taxon>
        <taxon>Apocynaceae</taxon>
        <taxon>Rauvolfioideae</taxon>
        <taxon>Vinceae</taxon>
        <taxon>Catharanthinae</taxon>
        <taxon>Catharanthus</taxon>
    </lineage>
</organism>
<dbReference type="Proteomes" id="UP001060085">
    <property type="component" value="Linkage Group LG02"/>
</dbReference>
<sequence>MSSLCVSGWKSNRGEYERYHEGYGYGCHNYRGRAYSGHIHGDGNVSPRRQDGIGNFSIYAKYHEHHFYDSYGDPFGRYEIENGKHDCYKHRNYECHESYHDSLGVVDWSYDKKAYGESLYDKNFYGKGYQSELDMHDMKKRKAQGPYLEWERKVEELFQVYDLMEKDKVSLALESFTHVAIGWWESTYESRRKRRLEPIKT</sequence>